<evidence type="ECO:0000256" key="1">
    <source>
        <dbReference type="ARBA" id="ARBA00005953"/>
    </source>
</evidence>
<evidence type="ECO:0000256" key="2">
    <source>
        <dbReference type="ARBA" id="ARBA00022801"/>
    </source>
</evidence>
<protein>
    <submittedName>
        <fullName evidence="3">Uncharacterized protein</fullName>
    </submittedName>
</protein>
<dbReference type="EMBL" id="AEIU01000060">
    <property type="protein sequence ID" value="EFP97265.1"/>
    <property type="molecule type" value="Genomic_DNA"/>
</dbReference>
<accession>E3BI64</accession>
<dbReference type="SUPFAM" id="SSF54637">
    <property type="entry name" value="Thioesterase/thiol ester dehydrase-isomerase"/>
    <property type="match status" value="1"/>
</dbReference>
<keyword evidence="4" id="KW-1185">Reference proteome</keyword>
<dbReference type="eggNOG" id="COG0824">
    <property type="taxonomic scope" value="Bacteria"/>
</dbReference>
<dbReference type="InterPro" id="IPR006684">
    <property type="entry name" value="YbgC/YbaW"/>
</dbReference>
<dbReference type="Proteomes" id="UP000002943">
    <property type="component" value="Unassembled WGS sequence"/>
</dbReference>
<proteinExistence type="inferred from homology"/>
<dbReference type="STRING" id="796620.VIBC2010_09532"/>
<keyword evidence="2" id="KW-0378">Hydrolase</keyword>
<dbReference type="InterPro" id="IPR050563">
    <property type="entry name" value="4-hydroxybenzoyl-CoA_TE"/>
</dbReference>
<dbReference type="PANTHER" id="PTHR31793">
    <property type="entry name" value="4-HYDROXYBENZOYL-COA THIOESTERASE FAMILY MEMBER"/>
    <property type="match status" value="1"/>
</dbReference>
<organism evidence="3 4">
    <name type="scientific">Vibrio caribbeanicus ATCC BAA-2122</name>
    <dbReference type="NCBI Taxonomy" id="796620"/>
    <lineage>
        <taxon>Bacteria</taxon>
        <taxon>Pseudomonadati</taxon>
        <taxon>Pseudomonadota</taxon>
        <taxon>Gammaproteobacteria</taxon>
        <taxon>Vibrionales</taxon>
        <taxon>Vibrionaceae</taxon>
        <taxon>Vibrio</taxon>
    </lineage>
</organism>
<dbReference type="GO" id="GO:0047617">
    <property type="term" value="F:fatty acyl-CoA hydrolase activity"/>
    <property type="evidence" value="ECO:0007669"/>
    <property type="project" value="TreeGrafter"/>
</dbReference>
<dbReference type="AlphaFoldDB" id="E3BI64"/>
<dbReference type="InterPro" id="IPR014166">
    <property type="entry name" value="Tol-Pal_acyl-CoA_thioesterase"/>
</dbReference>
<dbReference type="NCBIfam" id="TIGR02799">
    <property type="entry name" value="thio_ybgC"/>
    <property type="match status" value="1"/>
</dbReference>
<evidence type="ECO:0000313" key="3">
    <source>
        <dbReference type="EMBL" id="EFP97265.1"/>
    </source>
</evidence>
<dbReference type="OrthoDB" id="9808429at2"/>
<gene>
    <name evidence="3" type="ORF">VIBC2010_09532</name>
</gene>
<dbReference type="Gene3D" id="3.10.129.10">
    <property type="entry name" value="Hotdog Thioesterase"/>
    <property type="match status" value="1"/>
</dbReference>
<dbReference type="Pfam" id="PF13279">
    <property type="entry name" value="4HBT_2"/>
    <property type="match status" value="1"/>
</dbReference>
<dbReference type="PIRSF" id="PIRSF003230">
    <property type="entry name" value="YbgC"/>
    <property type="match status" value="1"/>
</dbReference>
<evidence type="ECO:0000313" key="4">
    <source>
        <dbReference type="Proteomes" id="UP000002943"/>
    </source>
</evidence>
<comment type="caution">
    <text evidence="3">The sequence shown here is derived from an EMBL/GenBank/DDBJ whole genome shotgun (WGS) entry which is preliminary data.</text>
</comment>
<dbReference type="InterPro" id="IPR029069">
    <property type="entry name" value="HotDog_dom_sf"/>
</dbReference>
<reference evidence="3 4" key="1">
    <citation type="journal article" date="2012" name="Int. J. Syst. Evol. Microbiol.">
        <title>Vibrio caribbeanicus sp. nov., isolated from the marine sponge Scleritoderma cyanea.</title>
        <authorList>
            <person name="Hoffmann M."/>
            <person name="Monday S.R."/>
            <person name="Allard M.W."/>
            <person name="Strain E.A."/>
            <person name="Whittaker P."/>
            <person name="Naum M."/>
            <person name="McCarthy P.J."/>
            <person name="Lopez J.V."/>
            <person name="Fischer M."/>
            <person name="Brown E.W."/>
        </authorList>
    </citation>
    <scope>NUCLEOTIDE SEQUENCE [LARGE SCALE GENOMIC DNA]</scope>
    <source>
        <strain evidence="3 4">ATCC BAA-2122</strain>
    </source>
</reference>
<dbReference type="NCBIfam" id="TIGR00051">
    <property type="entry name" value="YbgC/FadM family acyl-CoA thioesterase"/>
    <property type="match status" value="1"/>
</dbReference>
<dbReference type="PANTHER" id="PTHR31793:SF37">
    <property type="entry name" value="ACYL-COA THIOESTER HYDROLASE YBGC"/>
    <property type="match status" value="1"/>
</dbReference>
<sequence length="139" mass="15914">MTEYKQTFEFPVTIYYEDTDASGVVYHSNYLKFFERARTELLRKVSLSHQVLLEQNLAFVVRHIDIDFLSAARLDDRLTVKTQLANLKKASMSFCQEIVNPDGKILCKAITKVACINAVKMRPVATPHEIVMGLTNSDW</sequence>
<dbReference type="FunFam" id="3.10.129.10:FF:000004">
    <property type="entry name" value="Tol-pal system-associated acyl-CoA thioesterase"/>
    <property type="match status" value="1"/>
</dbReference>
<dbReference type="CDD" id="cd00586">
    <property type="entry name" value="4HBT"/>
    <property type="match status" value="1"/>
</dbReference>
<name>E3BI64_9VIBR</name>
<comment type="similarity">
    <text evidence="1">Belongs to the 4-hydroxybenzoyl-CoA thioesterase family.</text>
</comment>
<dbReference type="RefSeq" id="WP_009600695.1">
    <property type="nucleotide sequence ID" value="NZ_AEIU01000060.1"/>
</dbReference>